<dbReference type="EMBL" id="JARBHB010000006">
    <property type="protein sequence ID" value="KAJ8882207.1"/>
    <property type="molecule type" value="Genomic_DNA"/>
</dbReference>
<proteinExistence type="predicted"/>
<sequence>MPYRRSLTNKSSVNHNTKEHARHGKTANKYFKNINTMFAAQYQNATEEIQPPMFKFNIMFSIEGKKFFQDFL</sequence>
<protein>
    <submittedName>
        <fullName evidence="2">Uncharacterized protein</fullName>
    </submittedName>
</protein>
<feature type="region of interest" description="Disordered" evidence="1">
    <location>
        <begin position="1"/>
        <end position="26"/>
    </location>
</feature>
<dbReference type="Proteomes" id="UP001159363">
    <property type="component" value="Chromosome 5"/>
</dbReference>
<evidence type="ECO:0000256" key="1">
    <source>
        <dbReference type="SAM" id="MobiDB-lite"/>
    </source>
</evidence>
<comment type="caution">
    <text evidence="2">The sequence shown here is derived from an EMBL/GenBank/DDBJ whole genome shotgun (WGS) entry which is preliminary data.</text>
</comment>
<gene>
    <name evidence="2" type="ORF">PR048_018695</name>
</gene>
<accession>A0ABQ9HD09</accession>
<organism evidence="2 3">
    <name type="scientific">Dryococelus australis</name>
    <dbReference type="NCBI Taxonomy" id="614101"/>
    <lineage>
        <taxon>Eukaryota</taxon>
        <taxon>Metazoa</taxon>
        <taxon>Ecdysozoa</taxon>
        <taxon>Arthropoda</taxon>
        <taxon>Hexapoda</taxon>
        <taxon>Insecta</taxon>
        <taxon>Pterygota</taxon>
        <taxon>Neoptera</taxon>
        <taxon>Polyneoptera</taxon>
        <taxon>Phasmatodea</taxon>
        <taxon>Verophasmatodea</taxon>
        <taxon>Anareolatae</taxon>
        <taxon>Phasmatidae</taxon>
        <taxon>Eurycanthinae</taxon>
        <taxon>Dryococelus</taxon>
    </lineage>
</organism>
<keyword evidence="3" id="KW-1185">Reference proteome</keyword>
<evidence type="ECO:0000313" key="2">
    <source>
        <dbReference type="EMBL" id="KAJ8882207.1"/>
    </source>
</evidence>
<name>A0ABQ9HD09_9NEOP</name>
<feature type="compositionally biased region" description="Polar residues" evidence="1">
    <location>
        <begin position="1"/>
        <end position="15"/>
    </location>
</feature>
<reference evidence="2 3" key="1">
    <citation type="submission" date="2023-02" db="EMBL/GenBank/DDBJ databases">
        <title>LHISI_Scaffold_Assembly.</title>
        <authorList>
            <person name="Stuart O.P."/>
            <person name="Cleave R."/>
            <person name="Magrath M.J.L."/>
            <person name="Mikheyev A.S."/>
        </authorList>
    </citation>
    <scope>NUCLEOTIDE SEQUENCE [LARGE SCALE GENOMIC DNA]</scope>
    <source>
        <strain evidence="2">Daus_M_001</strain>
        <tissue evidence="2">Leg muscle</tissue>
    </source>
</reference>
<evidence type="ECO:0000313" key="3">
    <source>
        <dbReference type="Proteomes" id="UP001159363"/>
    </source>
</evidence>
<feature type="non-terminal residue" evidence="2">
    <location>
        <position position="72"/>
    </location>
</feature>